<comment type="catalytic activity">
    <reaction evidence="8">
        <text>L-threonyl-[protein] + ATP = O-phospho-L-threonyl-[protein] + ADP + H(+)</text>
        <dbReference type="Rhea" id="RHEA:46608"/>
        <dbReference type="Rhea" id="RHEA-COMP:11060"/>
        <dbReference type="Rhea" id="RHEA-COMP:11605"/>
        <dbReference type="ChEBI" id="CHEBI:15378"/>
        <dbReference type="ChEBI" id="CHEBI:30013"/>
        <dbReference type="ChEBI" id="CHEBI:30616"/>
        <dbReference type="ChEBI" id="CHEBI:61977"/>
        <dbReference type="ChEBI" id="CHEBI:456216"/>
        <dbReference type="EC" id="2.7.11.1"/>
    </reaction>
</comment>
<reference evidence="13" key="1">
    <citation type="submission" date="2006-10" db="EMBL/GenBank/DDBJ databases">
        <authorList>
            <person name="Amadeo P."/>
            <person name="Zhao Q."/>
            <person name="Wortman J."/>
            <person name="Fraser-Liggett C."/>
            <person name="Carlton J."/>
        </authorList>
    </citation>
    <scope>NUCLEOTIDE SEQUENCE</scope>
    <source>
        <strain evidence="13">G3</strain>
    </source>
</reference>
<dbReference type="InterPro" id="IPR003152">
    <property type="entry name" value="FATC_dom"/>
</dbReference>
<dbReference type="InterPro" id="IPR036940">
    <property type="entry name" value="PI3/4_kinase_cat_sf"/>
</dbReference>
<dbReference type="RefSeq" id="XP_001581532.1">
    <property type="nucleotide sequence ID" value="XM_001581482.1"/>
</dbReference>
<dbReference type="InterPro" id="IPR050517">
    <property type="entry name" value="DDR_Repair_Kinase"/>
</dbReference>
<comment type="catalytic activity">
    <reaction evidence="9">
        <text>L-seryl-[protein] + ATP = O-phospho-L-seryl-[protein] + ADP + H(+)</text>
        <dbReference type="Rhea" id="RHEA:17989"/>
        <dbReference type="Rhea" id="RHEA-COMP:9863"/>
        <dbReference type="Rhea" id="RHEA-COMP:11604"/>
        <dbReference type="ChEBI" id="CHEBI:15378"/>
        <dbReference type="ChEBI" id="CHEBI:29999"/>
        <dbReference type="ChEBI" id="CHEBI:30616"/>
        <dbReference type="ChEBI" id="CHEBI:83421"/>
        <dbReference type="ChEBI" id="CHEBI:456216"/>
        <dbReference type="EC" id="2.7.11.1"/>
    </reaction>
</comment>
<dbReference type="PANTHER" id="PTHR11139">
    <property type="entry name" value="ATAXIA TELANGIECTASIA MUTATED ATM -RELATED"/>
    <property type="match status" value="1"/>
</dbReference>
<dbReference type="PROSITE" id="PS50290">
    <property type="entry name" value="PI3_4_KINASE_3"/>
    <property type="match status" value="1"/>
</dbReference>
<dbReference type="SMART" id="SM01345">
    <property type="entry name" value="Rapamycin_bind"/>
    <property type="match status" value="1"/>
</dbReference>
<dbReference type="KEGG" id="tva:5466085"/>
<dbReference type="GO" id="GO:0031929">
    <property type="term" value="P:TOR signaling"/>
    <property type="evidence" value="ECO:0000318"/>
    <property type="project" value="GO_Central"/>
</dbReference>
<dbReference type="InterPro" id="IPR014009">
    <property type="entry name" value="PIK_FAT"/>
</dbReference>
<keyword evidence="6 13" id="KW-0418">Kinase</keyword>
<dbReference type="InterPro" id="IPR011989">
    <property type="entry name" value="ARM-like"/>
</dbReference>
<dbReference type="SUPFAM" id="SSF47212">
    <property type="entry name" value="FKBP12-rapamycin-binding domain of FKBP-rapamycin-associated protein (FRAP)"/>
    <property type="match status" value="1"/>
</dbReference>
<evidence type="ECO:0000256" key="2">
    <source>
        <dbReference type="ARBA" id="ARBA00012513"/>
    </source>
</evidence>
<organism evidence="13 14">
    <name type="scientific">Trichomonas vaginalis (strain ATCC PRA-98 / G3)</name>
    <dbReference type="NCBI Taxonomy" id="412133"/>
    <lineage>
        <taxon>Eukaryota</taxon>
        <taxon>Metamonada</taxon>
        <taxon>Parabasalia</taxon>
        <taxon>Trichomonadida</taxon>
        <taxon>Trichomonadidae</taxon>
        <taxon>Trichomonas</taxon>
    </lineage>
</organism>
<dbReference type="GO" id="GO:0004674">
    <property type="term" value="F:protein serine/threonine kinase activity"/>
    <property type="evidence" value="ECO:0000318"/>
    <property type="project" value="GO_Central"/>
</dbReference>
<evidence type="ECO:0000256" key="8">
    <source>
        <dbReference type="ARBA" id="ARBA00047899"/>
    </source>
</evidence>
<evidence type="ECO:0000259" key="12">
    <source>
        <dbReference type="PROSITE" id="PS51190"/>
    </source>
</evidence>
<dbReference type="InterPro" id="IPR011009">
    <property type="entry name" value="Kinase-like_dom_sf"/>
</dbReference>
<dbReference type="PROSITE" id="PS00916">
    <property type="entry name" value="PI3_4_KINASE_2"/>
    <property type="match status" value="1"/>
</dbReference>
<dbReference type="InterPro" id="IPR036738">
    <property type="entry name" value="FRB_sf"/>
</dbReference>
<keyword evidence="7" id="KW-0067">ATP-binding</keyword>
<dbReference type="Pfam" id="PF08771">
    <property type="entry name" value="FRB_dom"/>
    <property type="match status" value="1"/>
</dbReference>
<keyword evidence="14" id="KW-1185">Reference proteome</keyword>
<dbReference type="Gene3D" id="1.10.1070.11">
    <property type="entry name" value="Phosphatidylinositol 3-/4-kinase, catalytic domain"/>
    <property type="match status" value="1"/>
</dbReference>
<dbReference type="EMBL" id="DS113197">
    <property type="protein sequence ID" value="EAY20546.1"/>
    <property type="molecule type" value="Genomic_DNA"/>
</dbReference>
<evidence type="ECO:0000256" key="3">
    <source>
        <dbReference type="ARBA" id="ARBA00022679"/>
    </source>
</evidence>
<dbReference type="GO" id="GO:0005737">
    <property type="term" value="C:cytoplasm"/>
    <property type="evidence" value="ECO:0000318"/>
    <property type="project" value="GO_Central"/>
</dbReference>
<dbReference type="Pfam" id="PF23593">
    <property type="entry name" value="HEAT_ATR"/>
    <property type="match status" value="1"/>
</dbReference>
<accession>A2DGF0</accession>
<dbReference type="InterPro" id="IPR009076">
    <property type="entry name" value="FRB_dom"/>
</dbReference>
<evidence type="ECO:0000256" key="9">
    <source>
        <dbReference type="ARBA" id="ARBA00048679"/>
    </source>
</evidence>
<dbReference type="STRING" id="5722.A2DGF0"/>
<dbReference type="SMART" id="SM01343">
    <property type="entry name" value="FATC"/>
    <property type="match status" value="1"/>
</dbReference>
<feature type="domain" description="PI3K/PI4K catalytic" evidence="10">
    <location>
        <begin position="1853"/>
        <end position="2180"/>
    </location>
</feature>
<dbReference type="VEuPathDB" id="TrichDB:TVAG_239190"/>
<gene>
    <name evidence="13" type="ORF">TVAG_239190</name>
</gene>
<dbReference type="SUPFAM" id="SSF56112">
    <property type="entry name" value="Protein kinase-like (PK-like)"/>
    <property type="match status" value="1"/>
</dbReference>
<dbReference type="Pfam" id="PF02260">
    <property type="entry name" value="FATC"/>
    <property type="match status" value="1"/>
</dbReference>
<dbReference type="GO" id="GO:0044877">
    <property type="term" value="F:protein-containing complex binding"/>
    <property type="evidence" value="ECO:0007669"/>
    <property type="project" value="InterPro"/>
</dbReference>
<evidence type="ECO:0000256" key="5">
    <source>
        <dbReference type="ARBA" id="ARBA00022741"/>
    </source>
</evidence>
<comment type="similarity">
    <text evidence="1">Belongs to the PI3/PI4-kinase family.</text>
</comment>
<dbReference type="eggNOG" id="KOG0891">
    <property type="taxonomic scope" value="Eukaryota"/>
</dbReference>
<dbReference type="InterPro" id="IPR016024">
    <property type="entry name" value="ARM-type_fold"/>
</dbReference>
<dbReference type="SMR" id="A2DGF0"/>
<protein>
    <recommendedName>
        <fullName evidence="2">non-specific serine/threonine protein kinase</fullName>
        <ecNumber evidence="2">2.7.11.1</ecNumber>
    </recommendedName>
</protein>
<dbReference type="Gene3D" id="1.25.10.10">
    <property type="entry name" value="Leucine-rich Repeat Variant"/>
    <property type="match status" value="1"/>
</dbReference>
<evidence type="ECO:0000259" key="10">
    <source>
        <dbReference type="PROSITE" id="PS50290"/>
    </source>
</evidence>
<feature type="domain" description="FAT" evidence="11">
    <location>
        <begin position="1176"/>
        <end position="1679"/>
    </location>
</feature>
<dbReference type="EC" id="2.7.11.1" evidence="2"/>
<name>A2DGF0_TRIV3</name>
<dbReference type="CDD" id="cd05169">
    <property type="entry name" value="PIKKc_TOR"/>
    <property type="match status" value="1"/>
</dbReference>
<dbReference type="GO" id="GO:0038201">
    <property type="term" value="C:TOR complex"/>
    <property type="evidence" value="ECO:0000318"/>
    <property type="project" value="GO_Central"/>
</dbReference>
<evidence type="ECO:0000313" key="14">
    <source>
        <dbReference type="Proteomes" id="UP000001542"/>
    </source>
</evidence>
<keyword evidence="4" id="KW-0677">Repeat</keyword>
<evidence type="ECO:0000256" key="4">
    <source>
        <dbReference type="ARBA" id="ARBA00022737"/>
    </source>
</evidence>
<dbReference type="SUPFAM" id="SSF48371">
    <property type="entry name" value="ARM repeat"/>
    <property type="match status" value="1"/>
</dbReference>
<dbReference type="GO" id="GO:0005634">
    <property type="term" value="C:nucleus"/>
    <property type="evidence" value="ECO:0000318"/>
    <property type="project" value="GO_Central"/>
</dbReference>
<dbReference type="GO" id="GO:0005524">
    <property type="term" value="F:ATP binding"/>
    <property type="evidence" value="ECO:0007669"/>
    <property type="project" value="UniProtKB-KW"/>
</dbReference>
<evidence type="ECO:0000313" key="13">
    <source>
        <dbReference type="EMBL" id="EAY20546.1"/>
    </source>
</evidence>
<dbReference type="GO" id="GO:0016242">
    <property type="term" value="P:negative regulation of macroautophagy"/>
    <property type="evidence" value="ECO:0000318"/>
    <property type="project" value="GO_Central"/>
</dbReference>
<dbReference type="PROSITE" id="PS51190">
    <property type="entry name" value="FATC"/>
    <property type="match status" value="1"/>
</dbReference>
<dbReference type="InterPro" id="IPR000403">
    <property type="entry name" value="PI3/4_kinase_cat_dom"/>
</dbReference>
<dbReference type="Pfam" id="PF00454">
    <property type="entry name" value="PI3_PI4_kinase"/>
    <property type="match status" value="1"/>
</dbReference>
<dbReference type="OrthoDB" id="2250022at2759"/>
<evidence type="ECO:0000256" key="7">
    <source>
        <dbReference type="ARBA" id="ARBA00022840"/>
    </source>
</evidence>
<dbReference type="InParanoid" id="A2DGF0"/>
<dbReference type="Pfam" id="PF02259">
    <property type="entry name" value="FAT"/>
    <property type="match status" value="1"/>
</dbReference>
<dbReference type="SMART" id="SM00146">
    <property type="entry name" value="PI3Kc"/>
    <property type="match status" value="1"/>
</dbReference>
<evidence type="ECO:0000256" key="1">
    <source>
        <dbReference type="ARBA" id="ARBA00011031"/>
    </source>
</evidence>
<keyword evidence="5" id="KW-0547">Nucleotide-binding</keyword>
<dbReference type="Proteomes" id="UP000001542">
    <property type="component" value="Unassembled WGS sequence"/>
</dbReference>
<evidence type="ECO:0000259" key="11">
    <source>
        <dbReference type="PROSITE" id="PS51189"/>
    </source>
</evidence>
<keyword evidence="3" id="KW-0808">Transferase</keyword>
<dbReference type="InterPro" id="IPR057564">
    <property type="entry name" value="HEAT_ATR"/>
</dbReference>
<evidence type="ECO:0000256" key="6">
    <source>
        <dbReference type="ARBA" id="ARBA00022777"/>
    </source>
</evidence>
<dbReference type="Gene3D" id="3.30.1010.10">
    <property type="entry name" value="Phosphatidylinositol 3-kinase Catalytic Subunit, Chain A, domain 4"/>
    <property type="match status" value="1"/>
</dbReference>
<sequence>MDLRQRKKNVIDMNPPALQTYITQLCDNINQNESILFKVAQNNFQFYVESTYRIAEDSNEASYFLDELFVAISLQQQSAINHIYLLNSLIDVYLGDKISKANRMTRDLINLPPIPNQKVWDGLAILLNWMAKTLRASIQLILKPLADSMWRWCYSKEIDHCQSGLMLMKLFLTNFPGFLEEHFFQVQSIIRSSMENPNDMIRSAAESSLIAAISKPETREHFRVVTLCASLNFTLSEKKWQDFAGAIKAANIVVSIIPENLACFTFVSLPLSFLNERDIECQVATLKVLTFALQTTPSLFTAEIIVNILNEFRTLLKKKSNYRREILFTFGDFLLQRKPPYFTKEITIIQKLRASLSDQIDCEQACYAIIGINSVLDLNASEFNSIYQQPLTDVIVDGLVKLSKNNPDKRSFVLNSFISLANTLILSQASPQQIIVYCNGFVKLDIPPQYFTTTLIYQCLLFLSNPELAVRTSVTSFISNYASKKQSNDVSKLLLSAACTEPNLDLKMKLVTSSTLVPPLDDTYFIPIKTLLHDESANIRKAALDLLATHVDDPKVVVIFKDFLSEQVSILKNEISFSKSAIYSILMIATSLEKENPSFLNTLFSPFSTFIILHLVEIKDKLPTCALSLLSHVIDISSADVDVAKLTKVHISTSLTIHSSKKRLDAALELIMAALKYTDLKFSIYRENFYLVRMLFDLGSLGESDVTRSKLLSVLSMIGSVRQDTFESDLVRNAMTAYSTSYFISLLESNSPVECLIFASAGVSLSLLFSILRDESFSALHASTIEALLAVIKVQSQFGNRLENTLIKQMNDLLTHCGQSTSNILLSNITTLIAVLGDRFRPLVPHVVDFICQKWTKLDKGQLIRITDWLVNSAHDAAEPFIPRLATVFINGIMTYDDRTVDSIFSVFMSFSEQVAAITHIIYPPMLLWISYNAKSPIINDVLTRTRFIFVNSDTSQFCGQIIQCMIDVIKQDHILQDKILDILCIVASHCGMSFLLFLPRLNGLFDVFSHPVLKEIILTLKNGGKISEVKKLMNFVSPDSRQQAVLNRKKSTINKPREASFVAMAPKQASDEIQWLNWSNDFFYGIVKNSISRAISACYTLCMRHAEVCRTIYPLAISLVYVISLEDKSNKGNIVTIFQSVFSENEAPRSVIRHFLAAIEILEILNIKTPISTESIAMAASKSGVFQQALRATENLYEQGNFDLAEKLIILNQSLNLPLAAQGILKQSRQKGLVVKQDLLYEKLGMWDDALEMAEKNLISHPKDYNLLLRKIKCLSQLSRYDEIRLYNADLLMKANADIHLFDYSSFMKSCEELSKKKIEYENDDYFWYLAIYYVIKKENSKSIKIIEELRQQRISNLFPVIHEDYERAITPLSEIDALQQLYEIIDVLKLKDLSNSPLPNERNKANSEISKILQVWKERFKLMHKNQQSLHRYLYLATIAFEPKDLQEQWLFFIDLSLSNKSYSLTKSVINYLNQKVTEKESLFRNKLSIFECKLSHCLGDTESISRLQNIMNTLNGNDLLEECANTLGIWLSKPEKIREVLNQVYKTSKKPETFEKWSRTNLSLYKTTKEMSYVEDALNGAISGLIATEGKTINLSLLLLSLLCLVPEDDEKTMGIFRDRMKEIQPHKWIDIVPQIIARLTRDDTCFHKTLFDLLFYIGEIHPNAIVYPMMVQYKSDNDLRRSIAKRIFEKLEMKYNNITNNITDIANEMMRVSVSWFELAYQCIDESSHEFCPDVNKQMMLKFLDPLKEILSKKCETCMESKFFAQNYSHLKIAFGLLKKYEENDDLGSLNEVWDHFSTVFNKLRNVCNDMNELKLQEISPVLFNLHNSDLAVPGTYEFSKPLVYISSFKNVIKIINSKQRPRKICITGSDGNKYKFLLKAHEDTRLDERVMQLFDFINTLVDNSVLRMKNFLGMTTYRVVPITGEVGLIGWVNDCGTLHEAVKESRRKRGMKIQAEMQSTINYAPNYDTLKLDDKLIAFKKGLQATDGLDVRRILLASAPSTATWLTRRTTYASSMAIISMAGYILGLGDRHFSNIMIGKTTAKLVHIDFGDCFEVAMHRERFPEKVPFRLTRMLVNALEVSKIEGTFRTCCEDSLDLMRQNGRQILSLLEAFIHDPLLQRQTNHSGSSNVDDAVSAVKRISDKLSGNDFEGMQGNLKVSDQVELLIAQAMDEKNLCQMFSGWCPWW</sequence>
<dbReference type="InterPro" id="IPR026683">
    <property type="entry name" value="TOR_cat"/>
</dbReference>
<dbReference type="InterPro" id="IPR018936">
    <property type="entry name" value="PI3/4_kinase_CS"/>
</dbReference>
<dbReference type="FunCoup" id="A2DGF0">
    <property type="interactions" value="742"/>
</dbReference>
<feature type="domain" description="FATC" evidence="12">
    <location>
        <begin position="2160"/>
        <end position="2192"/>
    </location>
</feature>
<dbReference type="InterPro" id="IPR003151">
    <property type="entry name" value="PIK-rel_kinase_FAT"/>
</dbReference>
<proteinExistence type="inferred from homology"/>
<dbReference type="PANTHER" id="PTHR11139:SF9">
    <property type="entry name" value="SERINE_THREONINE-PROTEIN KINASE MTOR"/>
    <property type="match status" value="1"/>
</dbReference>
<dbReference type="FunFam" id="3.30.1010.10:FF:000006">
    <property type="entry name" value="Serine/threonine-protein kinase TOR"/>
    <property type="match status" value="1"/>
</dbReference>
<dbReference type="VEuPathDB" id="TrichDB:TVAGG3_0966280"/>
<dbReference type="PROSITE" id="PS51189">
    <property type="entry name" value="FAT"/>
    <property type="match status" value="1"/>
</dbReference>
<reference evidence="13" key="2">
    <citation type="journal article" date="2007" name="Science">
        <title>Draft genome sequence of the sexually transmitted pathogen Trichomonas vaginalis.</title>
        <authorList>
            <person name="Carlton J.M."/>
            <person name="Hirt R.P."/>
            <person name="Silva J.C."/>
            <person name="Delcher A.L."/>
            <person name="Schatz M."/>
            <person name="Zhao Q."/>
            <person name="Wortman J.R."/>
            <person name="Bidwell S.L."/>
            <person name="Alsmark U.C.M."/>
            <person name="Besteiro S."/>
            <person name="Sicheritz-Ponten T."/>
            <person name="Noel C.J."/>
            <person name="Dacks J.B."/>
            <person name="Foster P.G."/>
            <person name="Simillion C."/>
            <person name="Van de Peer Y."/>
            <person name="Miranda-Saavedra D."/>
            <person name="Barton G.J."/>
            <person name="Westrop G.D."/>
            <person name="Mueller S."/>
            <person name="Dessi D."/>
            <person name="Fiori P.L."/>
            <person name="Ren Q."/>
            <person name="Paulsen I."/>
            <person name="Zhang H."/>
            <person name="Bastida-Corcuera F.D."/>
            <person name="Simoes-Barbosa A."/>
            <person name="Brown M.T."/>
            <person name="Hayes R.D."/>
            <person name="Mukherjee M."/>
            <person name="Okumura C.Y."/>
            <person name="Schneider R."/>
            <person name="Smith A.J."/>
            <person name="Vanacova S."/>
            <person name="Villalvazo M."/>
            <person name="Haas B.J."/>
            <person name="Pertea M."/>
            <person name="Feldblyum T.V."/>
            <person name="Utterback T.R."/>
            <person name="Shu C.L."/>
            <person name="Osoegawa K."/>
            <person name="de Jong P.J."/>
            <person name="Hrdy I."/>
            <person name="Horvathova L."/>
            <person name="Zubacova Z."/>
            <person name="Dolezal P."/>
            <person name="Malik S.B."/>
            <person name="Logsdon J.M. Jr."/>
            <person name="Henze K."/>
            <person name="Gupta A."/>
            <person name="Wang C.C."/>
            <person name="Dunne R.L."/>
            <person name="Upcroft J.A."/>
            <person name="Upcroft P."/>
            <person name="White O."/>
            <person name="Salzberg S.L."/>
            <person name="Tang P."/>
            <person name="Chiu C.-H."/>
            <person name="Lee Y.-S."/>
            <person name="Embley T.M."/>
            <person name="Coombs G.H."/>
            <person name="Mottram J.C."/>
            <person name="Tachezy J."/>
            <person name="Fraser-Liggett C.M."/>
            <person name="Johnson P.J."/>
        </authorList>
    </citation>
    <scope>NUCLEOTIDE SEQUENCE [LARGE SCALE GENOMIC DNA]</scope>
    <source>
        <strain evidence="13">G3</strain>
    </source>
</reference>